<proteinExistence type="predicted"/>
<reference evidence="1" key="1">
    <citation type="submission" date="2020-11" db="EMBL/GenBank/DDBJ databases">
        <authorList>
            <person name="Tran Van P."/>
        </authorList>
    </citation>
    <scope>NUCLEOTIDE SEQUENCE</scope>
</reference>
<dbReference type="AlphaFoldDB" id="A0A7R9E914"/>
<evidence type="ECO:0000313" key="1">
    <source>
        <dbReference type="EMBL" id="CAD7428716.1"/>
    </source>
</evidence>
<gene>
    <name evidence="1" type="ORF">TMSB3V08_LOCUS5509</name>
</gene>
<organism evidence="1">
    <name type="scientific">Timema monikensis</name>
    <dbReference type="NCBI Taxonomy" id="170555"/>
    <lineage>
        <taxon>Eukaryota</taxon>
        <taxon>Metazoa</taxon>
        <taxon>Ecdysozoa</taxon>
        <taxon>Arthropoda</taxon>
        <taxon>Hexapoda</taxon>
        <taxon>Insecta</taxon>
        <taxon>Pterygota</taxon>
        <taxon>Neoptera</taxon>
        <taxon>Polyneoptera</taxon>
        <taxon>Phasmatodea</taxon>
        <taxon>Timematodea</taxon>
        <taxon>Timematoidea</taxon>
        <taxon>Timematidae</taxon>
        <taxon>Timema</taxon>
    </lineage>
</organism>
<protein>
    <submittedName>
        <fullName evidence="1">Uncharacterized protein</fullName>
    </submittedName>
</protein>
<dbReference type="EMBL" id="OB793833">
    <property type="protein sequence ID" value="CAD7428716.1"/>
    <property type="molecule type" value="Genomic_DNA"/>
</dbReference>
<accession>A0A7R9E914</accession>
<sequence length="102" mass="11586">MGSSCRIHGSPPLPTLCPEDGFLGIAVAAEELHINGSPMCRHRHHWHNCPELHKAIDGVRFIADHTKREEDSTRKRHSSFPARFAKNTLLKRLQALRCQSNR</sequence>
<name>A0A7R9E914_9NEOP</name>